<dbReference type="OrthoDB" id="284035at2"/>
<organism evidence="3 4">
    <name type="scientific">Tautonia sociabilis</name>
    <dbReference type="NCBI Taxonomy" id="2080755"/>
    <lineage>
        <taxon>Bacteria</taxon>
        <taxon>Pseudomonadati</taxon>
        <taxon>Planctomycetota</taxon>
        <taxon>Planctomycetia</taxon>
        <taxon>Isosphaerales</taxon>
        <taxon>Isosphaeraceae</taxon>
        <taxon>Tautonia</taxon>
    </lineage>
</organism>
<keyword evidence="2" id="KW-0812">Transmembrane</keyword>
<feature type="transmembrane region" description="Helical" evidence="2">
    <location>
        <begin position="108"/>
        <end position="126"/>
    </location>
</feature>
<comment type="caution">
    <text evidence="3">The sequence shown here is derived from an EMBL/GenBank/DDBJ whole genome shotgun (WGS) entry which is preliminary data.</text>
</comment>
<dbReference type="RefSeq" id="WP_126725736.1">
    <property type="nucleotide sequence ID" value="NZ_RYZH01000022.1"/>
</dbReference>
<protein>
    <submittedName>
        <fullName evidence="3">Uncharacterized protein</fullName>
    </submittedName>
</protein>
<gene>
    <name evidence="3" type="ORF">TsocGM_12645</name>
</gene>
<accession>A0A432MJ28</accession>
<sequence length="291" mass="31973">MPLPPDDDREIADASFLFDDENVPAKPDRSRPPGRSASKPSDSGEPEGGYELADSESGSEPIAVPSRPVPPLPSSIERPESRPAERRSIAPSPVDQPWNRLSEWGPTLSRIGMVLLTTAALLYLGLAPGGGMGAVAVSAIGLAIAVILSYPIAITLERPVRMTPEHALRDYFGALAHHLPHHRRMWLLLSSSGKVSRDFQSYGEFRSYWTRTLSRLKREKAGRATPVSVRIEVVKSEKSAGLEAIEVSYRLLIFLRGRESDGPIYSSQTETTLSRGPDRMWYLDDGRLPPP</sequence>
<dbReference type="EMBL" id="RYZH01000022">
    <property type="protein sequence ID" value="RUL87372.1"/>
    <property type="molecule type" value="Genomic_DNA"/>
</dbReference>
<keyword evidence="2" id="KW-1133">Transmembrane helix</keyword>
<feature type="region of interest" description="Disordered" evidence="1">
    <location>
        <begin position="1"/>
        <end position="96"/>
    </location>
</feature>
<keyword evidence="2" id="KW-0472">Membrane</keyword>
<evidence type="ECO:0000256" key="2">
    <source>
        <dbReference type="SAM" id="Phobius"/>
    </source>
</evidence>
<evidence type="ECO:0000313" key="4">
    <source>
        <dbReference type="Proteomes" id="UP000280296"/>
    </source>
</evidence>
<reference evidence="3 4" key="2">
    <citation type="submission" date="2019-01" db="EMBL/GenBank/DDBJ databases">
        <title>Tautonia sociabilis, a novel thermotolerant planctomycete of Isosphaeraceae family, isolated from a 4000 m deep subterranean habitat.</title>
        <authorList>
            <person name="Kovaleva O.L."/>
            <person name="Elcheninov A.G."/>
            <person name="Van Heerden E."/>
            <person name="Toshchakov S.V."/>
            <person name="Novikov A."/>
            <person name="Bonch-Osmolovskaya E.A."/>
            <person name="Kublanov I.V."/>
        </authorList>
    </citation>
    <scope>NUCLEOTIDE SEQUENCE [LARGE SCALE GENOMIC DNA]</scope>
    <source>
        <strain evidence="3 4">GM2012</strain>
    </source>
</reference>
<feature type="transmembrane region" description="Helical" evidence="2">
    <location>
        <begin position="132"/>
        <end position="153"/>
    </location>
</feature>
<proteinExistence type="predicted"/>
<feature type="compositionally biased region" description="Basic and acidic residues" evidence="1">
    <location>
        <begin position="77"/>
        <end position="88"/>
    </location>
</feature>
<dbReference type="AlphaFoldDB" id="A0A432MJ28"/>
<name>A0A432MJ28_9BACT</name>
<feature type="compositionally biased region" description="Acidic residues" evidence="1">
    <location>
        <begin position="1"/>
        <end position="10"/>
    </location>
</feature>
<evidence type="ECO:0000256" key="1">
    <source>
        <dbReference type="SAM" id="MobiDB-lite"/>
    </source>
</evidence>
<evidence type="ECO:0000313" key="3">
    <source>
        <dbReference type="EMBL" id="RUL87372.1"/>
    </source>
</evidence>
<keyword evidence="4" id="KW-1185">Reference proteome</keyword>
<dbReference type="Proteomes" id="UP000280296">
    <property type="component" value="Unassembled WGS sequence"/>
</dbReference>
<reference evidence="3 4" key="1">
    <citation type="submission" date="2018-12" db="EMBL/GenBank/DDBJ databases">
        <authorList>
            <person name="Toschakov S.V."/>
        </authorList>
    </citation>
    <scope>NUCLEOTIDE SEQUENCE [LARGE SCALE GENOMIC DNA]</scope>
    <source>
        <strain evidence="3 4">GM2012</strain>
    </source>
</reference>